<dbReference type="Pfam" id="PF05685">
    <property type="entry name" value="Uma2"/>
    <property type="match status" value="1"/>
</dbReference>
<dbReference type="GO" id="GO:0004519">
    <property type="term" value="F:endonuclease activity"/>
    <property type="evidence" value="ECO:0007669"/>
    <property type="project" value="UniProtKB-KW"/>
</dbReference>
<dbReference type="CDD" id="cd06260">
    <property type="entry name" value="DUF820-like"/>
    <property type="match status" value="1"/>
</dbReference>
<keyword evidence="3" id="KW-1185">Reference proteome</keyword>
<protein>
    <submittedName>
        <fullName evidence="2">Uma2 family endonuclease</fullName>
    </submittedName>
</protein>
<sequence>MSATTAQPLTLEEFLQIPETKPASEYINGEIIQKPMPKGRHSRLQGKLCAAVNQVAEDRRIAYAFPELRCSFGLRSIIPDVAVFQWKRIPFTVDDEVPDNFELPPDWTIEILSPEQKPNKVIGNILHCLKYGSRLGWFLDPDDLSILVFLPEQQPQLLHRKDSLPVLPEIELALTVEQVFGWLKMSS</sequence>
<evidence type="ECO:0000313" key="3">
    <source>
        <dbReference type="Proteomes" id="UP000660380"/>
    </source>
</evidence>
<evidence type="ECO:0000259" key="1">
    <source>
        <dbReference type="Pfam" id="PF05685"/>
    </source>
</evidence>
<dbReference type="InterPro" id="IPR011335">
    <property type="entry name" value="Restrct_endonuc-II-like"/>
</dbReference>
<keyword evidence="2" id="KW-0255">Endonuclease</keyword>
<dbReference type="RefSeq" id="WP_029637129.1">
    <property type="nucleotide sequence ID" value="NZ_JACJTA010000189.1"/>
</dbReference>
<organism evidence="2 3">
    <name type="scientific">Scytonema hofmannii FACHB-248</name>
    <dbReference type="NCBI Taxonomy" id="1842502"/>
    <lineage>
        <taxon>Bacteria</taxon>
        <taxon>Bacillati</taxon>
        <taxon>Cyanobacteriota</taxon>
        <taxon>Cyanophyceae</taxon>
        <taxon>Nostocales</taxon>
        <taxon>Scytonemataceae</taxon>
        <taxon>Scytonema</taxon>
    </lineage>
</organism>
<dbReference type="PANTHER" id="PTHR34107">
    <property type="entry name" value="SLL0198 PROTEIN-RELATED"/>
    <property type="match status" value="1"/>
</dbReference>
<dbReference type="EMBL" id="JACJTA010000189">
    <property type="protein sequence ID" value="MBD2609658.1"/>
    <property type="molecule type" value="Genomic_DNA"/>
</dbReference>
<keyword evidence="2" id="KW-0540">Nuclease</keyword>
<name>A0ABR8H3N7_9CYAN</name>
<dbReference type="PANTHER" id="PTHR34107:SF5">
    <property type="entry name" value="SLL1355 PROTEIN"/>
    <property type="match status" value="1"/>
</dbReference>
<dbReference type="Gene3D" id="3.90.1570.10">
    <property type="entry name" value="tt1808, chain A"/>
    <property type="match status" value="1"/>
</dbReference>
<dbReference type="InterPro" id="IPR012296">
    <property type="entry name" value="Nuclease_put_TT1808"/>
</dbReference>
<dbReference type="SUPFAM" id="SSF52980">
    <property type="entry name" value="Restriction endonuclease-like"/>
    <property type="match status" value="1"/>
</dbReference>
<keyword evidence="2" id="KW-0378">Hydrolase</keyword>
<evidence type="ECO:0000313" key="2">
    <source>
        <dbReference type="EMBL" id="MBD2609658.1"/>
    </source>
</evidence>
<comment type="caution">
    <text evidence="2">The sequence shown here is derived from an EMBL/GenBank/DDBJ whole genome shotgun (WGS) entry which is preliminary data.</text>
</comment>
<accession>A0ABR8H3N7</accession>
<gene>
    <name evidence="2" type="ORF">H6G81_35545</name>
</gene>
<dbReference type="InterPro" id="IPR008538">
    <property type="entry name" value="Uma2"/>
</dbReference>
<reference evidence="2 3" key="1">
    <citation type="journal article" date="2020" name="ISME J.">
        <title>Comparative genomics reveals insights into cyanobacterial evolution and habitat adaptation.</title>
        <authorList>
            <person name="Chen M.Y."/>
            <person name="Teng W.K."/>
            <person name="Zhao L."/>
            <person name="Hu C.X."/>
            <person name="Zhou Y.K."/>
            <person name="Han B.P."/>
            <person name="Song L.R."/>
            <person name="Shu W.S."/>
        </authorList>
    </citation>
    <scope>NUCLEOTIDE SEQUENCE [LARGE SCALE GENOMIC DNA]</scope>
    <source>
        <strain evidence="2 3">FACHB-248</strain>
    </source>
</reference>
<dbReference type="Proteomes" id="UP000660380">
    <property type="component" value="Unassembled WGS sequence"/>
</dbReference>
<proteinExistence type="predicted"/>
<feature type="domain" description="Putative restriction endonuclease" evidence="1">
    <location>
        <begin position="11"/>
        <end position="175"/>
    </location>
</feature>